<dbReference type="EMBL" id="BPLR01009036">
    <property type="protein sequence ID" value="GIY29213.1"/>
    <property type="molecule type" value="Genomic_DNA"/>
</dbReference>
<dbReference type="Proteomes" id="UP001054945">
    <property type="component" value="Unassembled WGS sequence"/>
</dbReference>
<reference evidence="1 2" key="1">
    <citation type="submission" date="2021-06" db="EMBL/GenBank/DDBJ databases">
        <title>Caerostris extrusa draft genome.</title>
        <authorList>
            <person name="Kono N."/>
            <person name="Arakawa K."/>
        </authorList>
    </citation>
    <scope>NUCLEOTIDE SEQUENCE [LARGE SCALE GENOMIC DNA]</scope>
</reference>
<gene>
    <name evidence="1" type="ORF">CEXT_661171</name>
</gene>
<sequence length="113" mass="12826">MRHFSESVHNRKESLEALLPDEICPSLYKDKSAIAFTREAQVSFRPLTRKHPTTTIHQPPPLICLPETFEDITPLDQAHFNWVKPTLPIHVLVGRDAQSTIHPAHAGFLSQNL</sequence>
<evidence type="ECO:0000313" key="2">
    <source>
        <dbReference type="Proteomes" id="UP001054945"/>
    </source>
</evidence>
<accession>A0AAV4S3Y5</accession>
<evidence type="ECO:0000313" key="1">
    <source>
        <dbReference type="EMBL" id="GIY29213.1"/>
    </source>
</evidence>
<comment type="caution">
    <text evidence="1">The sequence shown here is derived from an EMBL/GenBank/DDBJ whole genome shotgun (WGS) entry which is preliminary data.</text>
</comment>
<organism evidence="1 2">
    <name type="scientific">Caerostris extrusa</name>
    <name type="common">Bark spider</name>
    <name type="synonym">Caerostris bankana</name>
    <dbReference type="NCBI Taxonomy" id="172846"/>
    <lineage>
        <taxon>Eukaryota</taxon>
        <taxon>Metazoa</taxon>
        <taxon>Ecdysozoa</taxon>
        <taxon>Arthropoda</taxon>
        <taxon>Chelicerata</taxon>
        <taxon>Arachnida</taxon>
        <taxon>Araneae</taxon>
        <taxon>Araneomorphae</taxon>
        <taxon>Entelegynae</taxon>
        <taxon>Araneoidea</taxon>
        <taxon>Araneidae</taxon>
        <taxon>Caerostris</taxon>
    </lineage>
</organism>
<keyword evidence="2" id="KW-1185">Reference proteome</keyword>
<protein>
    <submittedName>
        <fullName evidence="1">Uncharacterized protein</fullName>
    </submittedName>
</protein>
<name>A0AAV4S3Y5_CAEEX</name>
<dbReference type="AlphaFoldDB" id="A0AAV4S3Y5"/>
<proteinExistence type="predicted"/>